<accession>A0A8H4AU69</accession>
<organism evidence="1 2">
    <name type="scientific">Gigaspora margarita</name>
    <dbReference type="NCBI Taxonomy" id="4874"/>
    <lineage>
        <taxon>Eukaryota</taxon>
        <taxon>Fungi</taxon>
        <taxon>Fungi incertae sedis</taxon>
        <taxon>Mucoromycota</taxon>
        <taxon>Glomeromycotina</taxon>
        <taxon>Glomeromycetes</taxon>
        <taxon>Diversisporales</taxon>
        <taxon>Gigasporaceae</taxon>
        <taxon>Gigaspora</taxon>
    </lineage>
</organism>
<dbReference type="EMBL" id="WTPW01000229">
    <property type="protein sequence ID" value="KAF0532586.1"/>
    <property type="molecule type" value="Genomic_DNA"/>
</dbReference>
<comment type="caution">
    <text evidence="1">The sequence shown here is derived from an EMBL/GenBank/DDBJ whole genome shotgun (WGS) entry which is preliminary data.</text>
</comment>
<gene>
    <name evidence="1" type="ORF">F8M41_011089</name>
</gene>
<reference evidence="1 2" key="1">
    <citation type="journal article" date="2019" name="Environ. Microbiol.">
        <title>At the nexus of three kingdoms: the genome of the mycorrhizal fungus Gigaspora margarita provides insights into plant, endobacterial and fungal interactions.</title>
        <authorList>
            <person name="Venice F."/>
            <person name="Ghignone S."/>
            <person name="Salvioli di Fossalunga A."/>
            <person name="Amselem J."/>
            <person name="Novero M."/>
            <person name="Xianan X."/>
            <person name="Sedzielewska Toro K."/>
            <person name="Morin E."/>
            <person name="Lipzen A."/>
            <person name="Grigoriev I.V."/>
            <person name="Henrissat B."/>
            <person name="Martin F.M."/>
            <person name="Bonfante P."/>
        </authorList>
    </citation>
    <scope>NUCLEOTIDE SEQUENCE [LARGE SCALE GENOMIC DNA]</scope>
    <source>
        <strain evidence="1 2">BEG34</strain>
    </source>
</reference>
<evidence type="ECO:0000313" key="2">
    <source>
        <dbReference type="Proteomes" id="UP000439903"/>
    </source>
</evidence>
<dbReference type="AlphaFoldDB" id="A0A8H4AU69"/>
<proteinExistence type="predicted"/>
<dbReference type="OrthoDB" id="2442735at2759"/>
<sequence length="161" mass="18819">MWQEFKTMNEEKLIDIPANAFKIDKYQSVETGNIKHLYLCAGKVKLTRHIDQQLPLILVINIAGINVTDEGAYLENKDLPEEINFPSENVNIKQRYRLIGVSFCDGSHHIADVHFENVRNTGWYQYNGMGKTYRARAMYIESSRPLHIKNYVMDYMIYVKI</sequence>
<name>A0A8H4AU69_GIGMA</name>
<dbReference type="Proteomes" id="UP000439903">
    <property type="component" value="Unassembled WGS sequence"/>
</dbReference>
<keyword evidence="2" id="KW-1185">Reference proteome</keyword>
<evidence type="ECO:0000313" key="1">
    <source>
        <dbReference type="EMBL" id="KAF0532586.1"/>
    </source>
</evidence>
<protein>
    <submittedName>
        <fullName evidence="1">Uncharacterized protein</fullName>
    </submittedName>
</protein>